<evidence type="ECO:0000313" key="2">
    <source>
        <dbReference type="Proteomes" id="UP000323321"/>
    </source>
</evidence>
<evidence type="ECO:0000313" key="1">
    <source>
        <dbReference type="EMBL" id="KAA6467499.1"/>
    </source>
</evidence>
<protein>
    <submittedName>
        <fullName evidence="1">Uncharacterized protein</fullName>
    </submittedName>
</protein>
<dbReference type="Proteomes" id="UP000323321">
    <property type="component" value="Unassembled WGS sequence"/>
</dbReference>
<dbReference type="RefSeq" id="WP_097892301.1">
    <property type="nucleotide sequence ID" value="NZ_JAEHCB010000006.1"/>
</dbReference>
<gene>
    <name evidence="1" type="ORF">DX932_12780</name>
</gene>
<dbReference type="AlphaFoldDB" id="A0A9W7Q6C7"/>
<organism evidence="1 2">
    <name type="scientific">Bacillus cereus</name>
    <dbReference type="NCBI Taxonomy" id="1396"/>
    <lineage>
        <taxon>Bacteria</taxon>
        <taxon>Bacillati</taxon>
        <taxon>Bacillota</taxon>
        <taxon>Bacilli</taxon>
        <taxon>Bacillales</taxon>
        <taxon>Bacillaceae</taxon>
        <taxon>Bacillus</taxon>
        <taxon>Bacillus cereus group</taxon>
    </lineage>
</organism>
<dbReference type="EMBL" id="QSMZ01000008">
    <property type="protein sequence ID" value="KAA6467499.1"/>
    <property type="molecule type" value="Genomic_DNA"/>
</dbReference>
<name>A0A9W7Q6C7_BACCE</name>
<accession>A0A9W7Q6C7</accession>
<proteinExistence type="predicted"/>
<comment type="caution">
    <text evidence="1">The sequence shown here is derived from an EMBL/GenBank/DDBJ whole genome shotgun (WGS) entry which is preliminary data.</text>
</comment>
<reference evidence="1 2" key="1">
    <citation type="submission" date="2018-08" db="EMBL/GenBank/DDBJ databases">
        <title>Bacillus phenotypic plasticity.</title>
        <authorList>
            <person name="Hurtado E."/>
        </authorList>
    </citation>
    <scope>NUCLEOTIDE SEQUENCE [LARGE SCALE GENOMIC DNA]</scope>
    <source>
        <strain evidence="1 2">111b</strain>
    </source>
</reference>
<sequence length="180" mass="21431">MNDIYEYLDELQSDIFLLNLEDIEKKYYKICEQLAGIEVAQKIKNLDLREYEEGLKKSFTDSINYLNENEIKSLYFEYDMDNNWNGQFYLCEDYYPLEEEDDDWACDWQHSIEGPNLREFSDIYNKSDGFDTTNASHGTIIFLITRTIIAYIKGVQSYELNIPICIGFHDQDPIFRLKKD</sequence>